<name>A0A8X6YQY6_9ARAC</name>
<comment type="caution">
    <text evidence="1">The sequence shown here is derived from an EMBL/GenBank/DDBJ whole genome shotgun (WGS) entry which is preliminary data.</text>
</comment>
<sequence>MSVRRSKRDTFSDLQLYPLHTKTFPLSYVEEPLADSWFPPYEVTLKINLSVQFFSVANPRDISSPTNRDLKCSLTFPG</sequence>
<accession>A0A8X6YQY6</accession>
<organism evidence="1 2">
    <name type="scientific">Trichonephila inaurata madagascariensis</name>
    <dbReference type="NCBI Taxonomy" id="2747483"/>
    <lineage>
        <taxon>Eukaryota</taxon>
        <taxon>Metazoa</taxon>
        <taxon>Ecdysozoa</taxon>
        <taxon>Arthropoda</taxon>
        <taxon>Chelicerata</taxon>
        <taxon>Arachnida</taxon>
        <taxon>Araneae</taxon>
        <taxon>Araneomorphae</taxon>
        <taxon>Entelegynae</taxon>
        <taxon>Araneoidea</taxon>
        <taxon>Nephilidae</taxon>
        <taxon>Trichonephila</taxon>
        <taxon>Trichonephila inaurata</taxon>
    </lineage>
</organism>
<keyword evidence="2" id="KW-1185">Reference proteome</keyword>
<proteinExistence type="predicted"/>
<dbReference type="Proteomes" id="UP000886998">
    <property type="component" value="Unassembled WGS sequence"/>
</dbReference>
<gene>
    <name evidence="1" type="ORF">TNIN_175561</name>
</gene>
<evidence type="ECO:0000313" key="2">
    <source>
        <dbReference type="Proteomes" id="UP000886998"/>
    </source>
</evidence>
<dbReference type="AlphaFoldDB" id="A0A8X6YQY6"/>
<reference evidence="1" key="1">
    <citation type="submission" date="2020-08" db="EMBL/GenBank/DDBJ databases">
        <title>Multicomponent nature underlies the extraordinary mechanical properties of spider dragline silk.</title>
        <authorList>
            <person name="Kono N."/>
            <person name="Nakamura H."/>
            <person name="Mori M."/>
            <person name="Yoshida Y."/>
            <person name="Ohtoshi R."/>
            <person name="Malay A.D."/>
            <person name="Moran D.A.P."/>
            <person name="Tomita M."/>
            <person name="Numata K."/>
            <person name="Arakawa K."/>
        </authorList>
    </citation>
    <scope>NUCLEOTIDE SEQUENCE</scope>
</reference>
<protein>
    <submittedName>
        <fullName evidence="1">Uncharacterized protein</fullName>
    </submittedName>
</protein>
<dbReference type="EMBL" id="BMAV01021330">
    <property type="protein sequence ID" value="GFY75358.1"/>
    <property type="molecule type" value="Genomic_DNA"/>
</dbReference>
<evidence type="ECO:0000313" key="1">
    <source>
        <dbReference type="EMBL" id="GFY75358.1"/>
    </source>
</evidence>